<dbReference type="Pfam" id="PF13568">
    <property type="entry name" value="OMP_b-brl_2"/>
    <property type="match status" value="1"/>
</dbReference>
<evidence type="ECO:0000313" key="2">
    <source>
        <dbReference type="EMBL" id="MBC8602364.1"/>
    </source>
</evidence>
<dbReference type="InterPro" id="IPR025665">
    <property type="entry name" value="Beta-barrel_OMP_2"/>
</dbReference>
<sequence length="244" mass="27780">MRRLLFIICVFFLTVTTVMGQKEKVKNQPYADLKWFHLGFHVGIHAQDLILTNTGVATDGETWYAEIPSYSPGFSVGVIGDMYLNPYFSLRFTPTIHFGDKKFVFRRPEMEGVEGTEDNPVISQYSTSVRSNYLTFPLDVKYSAFRVNNYRPYLIGGIYGAFDLGRKKGNPILLKGTDFGVEFGIGCDIYLPFFKLCPELKFSFGLVDLLEKDRGDLTDPELIKYPNSLSKATSRMVTLTFNFE</sequence>
<dbReference type="Proteomes" id="UP000629596">
    <property type="component" value="Unassembled WGS sequence"/>
</dbReference>
<name>A0A3D8HDA8_9BACT</name>
<evidence type="ECO:0000313" key="5">
    <source>
        <dbReference type="Proteomes" id="UP000629596"/>
    </source>
</evidence>
<reference evidence="3 4" key="1">
    <citation type="submission" date="2018-07" db="EMBL/GenBank/DDBJ databases">
        <title>Parabacteroides acidifaciens nov. sp., isolated from human feces.</title>
        <authorList>
            <person name="Wang Y.J."/>
        </authorList>
    </citation>
    <scope>NUCLEOTIDE SEQUENCE [LARGE SCALE GENOMIC DNA]</scope>
    <source>
        <strain evidence="3 4">426-9</strain>
    </source>
</reference>
<dbReference type="EMBL" id="QREV01000027">
    <property type="protein sequence ID" value="RDU48881.1"/>
    <property type="molecule type" value="Genomic_DNA"/>
</dbReference>
<evidence type="ECO:0000259" key="1">
    <source>
        <dbReference type="Pfam" id="PF13568"/>
    </source>
</evidence>
<feature type="domain" description="Outer membrane protein beta-barrel" evidence="1">
    <location>
        <begin position="34"/>
        <end position="210"/>
    </location>
</feature>
<protein>
    <submittedName>
        <fullName evidence="3">PorT family protein</fullName>
    </submittedName>
</protein>
<reference evidence="2 5" key="2">
    <citation type="submission" date="2020-08" db="EMBL/GenBank/DDBJ databases">
        <title>Genome public.</title>
        <authorList>
            <person name="Liu C."/>
            <person name="Sun Q."/>
        </authorList>
    </citation>
    <scope>NUCLEOTIDE SEQUENCE [LARGE SCALE GENOMIC DNA]</scope>
    <source>
        <strain evidence="2 5">426_9</strain>
    </source>
</reference>
<organism evidence="3 4">
    <name type="scientific">Parabacteroides acidifaciens</name>
    <dbReference type="NCBI Taxonomy" id="2290935"/>
    <lineage>
        <taxon>Bacteria</taxon>
        <taxon>Pseudomonadati</taxon>
        <taxon>Bacteroidota</taxon>
        <taxon>Bacteroidia</taxon>
        <taxon>Bacteroidales</taxon>
        <taxon>Tannerellaceae</taxon>
        <taxon>Parabacteroides</taxon>
    </lineage>
</organism>
<comment type="caution">
    <text evidence="3">The sequence shown here is derived from an EMBL/GenBank/DDBJ whole genome shotgun (WGS) entry which is preliminary data.</text>
</comment>
<gene>
    <name evidence="3" type="ORF">DWU89_11955</name>
    <name evidence="2" type="ORF">H8784_11650</name>
</gene>
<dbReference type="Proteomes" id="UP000256321">
    <property type="component" value="Unassembled WGS sequence"/>
</dbReference>
<dbReference type="AlphaFoldDB" id="A0A3D8HDA8"/>
<keyword evidence="5" id="KW-1185">Reference proteome</keyword>
<dbReference type="RefSeq" id="WP_115499872.1">
    <property type="nucleotide sequence ID" value="NZ_JACRTI010000027.1"/>
</dbReference>
<proteinExistence type="predicted"/>
<accession>A0A3D8HDA8</accession>
<dbReference type="InterPro" id="IPR011250">
    <property type="entry name" value="OMP/PagP_B-barrel"/>
</dbReference>
<evidence type="ECO:0000313" key="4">
    <source>
        <dbReference type="Proteomes" id="UP000256321"/>
    </source>
</evidence>
<dbReference type="SUPFAM" id="SSF56925">
    <property type="entry name" value="OMPA-like"/>
    <property type="match status" value="1"/>
</dbReference>
<evidence type="ECO:0000313" key="3">
    <source>
        <dbReference type="EMBL" id="RDU48881.1"/>
    </source>
</evidence>
<dbReference type="EMBL" id="JACRTI010000027">
    <property type="protein sequence ID" value="MBC8602364.1"/>
    <property type="molecule type" value="Genomic_DNA"/>
</dbReference>